<dbReference type="AlphaFoldDB" id="A0A2I0X923"/>
<accession>A0A2I0X923</accession>
<reference evidence="2 3" key="1">
    <citation type="journal article" date="2016" name="Sci. Rep.">
        <title>The Dendrobium catenatum Lindl. genome sequence provides insights into polysaccharide synthase, floral development and adaptive evolution.</title>
        <authorList>
            <person name="Zhang G.Q."/>
            <person name="Xu Q."/>
            <person name="Bian C."/>
            <person name="Tsai W.C."/>
            <person name="Yeh C.M."/>
            <person name="Liu K.W."/>
            <person name="Yoshida K."/>
            <person name="Zhang L.S."/>
            <person name="Chang S.B."/>
            <person name="Chen F."/>
            <person name="Shi Y."/>
            <person name="Su Y.Y."/>
            <person name="Zhang Y.Q."/>
            <person name="Chen L.J."/>
            <person name="Yin Y."/>
            <person name="Lin M."/>
            <person name="Huang H."/>
            <person name="Deng H."/>
            <person name="Wang Z.W."/>
            <person name="Zhu S.L."/>
            <person name="Zhao X."/>
            <person name="Deng C."/>
            <person name="Niu S.C."/>
            <person name="Huang J."/>
            <person name="Wang M."/>
            <person name="Liu G.H."/>
            <person name="Yang H.J."/>
            <person name="Xiao X.J."/>
            <person name="Hsiao Y.Y."/>
            <person name="Wu W.L."/>
            <person name="Chen Y.Y."/>
            <person name="Mitsuda N."/>
            <person name="Ohme-Takagi M."/>
            <person name="Luo Y.B."/>
            <person name="Van de Peer Y."/>
            <person name="Liu Z.J."/>
        </authorList>
    </citation>
    <scope>NUCLEOTIDE SEQUENCE [LARGE SCALE GENOMIC DNA]</scope>
    <source>
        <tissue evidence="2">The whole plant</tissue>
    </source>
</reference>
<dbReference type="Proteomes" id="UP000233837">
    <property type="component" value="Unassembled WGS sequence"/>
</dbReference>
<evidence type="ECO:0000256" key="1">
    <source>
        <dbReference type="SAM" id="Phobius"/>
    </source>
</evidence>
<evidence type="ECO:0000313" key="3">
    <source>
        <dbReference type="Proteomes" id="UP000233837"/>
    </source>
</evidence>
<sequence length="50" mass="6052">MQLMIWKSYSVRSPDGVQRRIRAHHVTFLLCTGVVYWMTLHALIHLWMIR</sequence>
<reference evidence="2 3" key="2">
    <citation type="journal article" date="2017" name="Nature">
        <title>The Apostasia genome and the evolution of orchids.</title>
        <authorList>
            <person name="Zhang G.Q."/>
            <person name="Liu K.W."/>
            <person name="Li Z."/>
            <person name="Lohaus R."/>
            <person name="Hsiao Y.Y."/>
            <person name="Niu S.C."/>
            <person name="Wang J.Y."/>
            <person name="Lin Y.C."/>
            <person name="Xu Q."/>
            <person name="Chen L.J."/>
            <person name="Yoshida K."/>
            <person name="Fujiwara S."/>
            <person name="Wang Z.W."/>
            <person name="Zhang Y.Q."/>
            <person name="Mitsuda N."/>
            <person name="Wang M."/>
            <person name="Liu G.H."/>
            <person name="Pecoraro L."/>
            <person name="Huang H.X."/>
            <person name="Xiao X.J."/>
            <person name="Lin M."/>
            <person name="Wu X.Y."/>
            <person name="Wu W.L."/>
            <person name="Chen Y.Y."/>
            <person name="Chang S.B."/>
            <person name="Sakamoto S."/>
            <person name="Ohme-Takagi M."/>
            <person name="Yagi M."/>
            <person name="Zeng S.J."/>
            <person name="Shen C.Y."/>
            <person name="Yeh C.M."/>
            <person name="Luo Y.B."/>
            <person name="Tsai W.C."/>
            <person name="Van de Peer Y."/>
            <person name="Liu Z.J."/>
        </authorList>
    </citation>
    <scope>NUCLEOTIDE SEQUENCE [LARGE SCALE GENOMIC DNA]</scope>
    <source>
        <tissue evidence="2">The whole plant</tissue>
    </source>
</reference>
<keyword evidence="1" id="KW-1133">Transmembrane helix</keyword>
<keyword evidence="1" id="KW-0472">Membrane</keyword>
<organism evidence="2 3">
    <name type="scientific">Dendrobium catenatum</name>
    <dbReference type="NCBI Taxonomy" id="906689"/>
    <lineage>
        <taxon>Eukaryota</taxon>
        <taxon>Viridiplantae</taxon>
        <taxon>Streptophyta</taxon>
        <taxon>Embryophyta</taxon>
        <taxon>Tracheophyta</taxon>
        <taxon>Spermatophyta</taxon>
        <taxon>Magnoliopsida</taxon>
        <taxon>Liliopsida</taxon>
        <taxon>Asparagales</taxon>
        <taxon>Orchidaceae</taxon>
        <taxon>Epidendroideae</taxon>
        <taxon>Malaxideae</taxon>
        <taxon>Dendrobiinae</taxon>
        <taxon>Dendrobium</taxon>
    </lineage>
</organism>
<protein>
    <submittedName>
        <fullName evidence="2">Uncharacterized protein</fullName>
    </submittedName>
</protein>
<proteinExistence type="predicted"/>
<feature type="transmembrane region" description="Helical" evidence="1">
    <location>
        <begin position="28"/>
        <end position="49"/>
    </location>
</feature>
<keyword evidence="1" id="KW-0812">Transmembrane</keyword>
<gene>
    <name evidence="2" type="ORF">MA16_Dca002893</name>
</gene>
<name>A0A2I0X923_9ASPA</name>
<dbReference type="EMBL" id="KZ502052">
    <property type="protein sequence ID" value="PKU84380.1"/>
    <property type="molecule type" value="Genomic_DNA"/>
</dbReference>
<keyword evidence="3" id="KW-1185">Reference proteome</keyword>
<evidence type="ECO:0000313" key="2">
    <source>
        <dbReference type="EMBL" id="PKU84380.1"/>
    </source>
</evidence>